<dbReference type="Gene3D" id="3.40.50.300">
    <property type="entry name" value="P-loop containing nucleotide triphosphate hydrolases"/>
    <property type="match status" value="1"/>
</dbReference>
<comment type="subunit">
    <text evidence="8">The complex is probably composed of two ATP-binding proteins, two transmembrane proteins and a solute-binding protein.</text>
</comment>
<evidence type="ECO:0000256" key="3">
    <source>
        <dbReference type="ARBA" id="ARBA00022737"/>
    </source>
</evidence>
<dbReference type="SMART" id="SM00116">
    <property type="entry name" value="CBS"/>
    <property type="match status" value="2"/>
</dbReference>
<dbReference type="InterPro" id="IPR005892">
    <property type="entry name" value="Gly-betaine_transp_ATP-bd"/>
</dbReference>
<keyword evidence="6 7" id="KW-0129">CBS domain</keyword>
<dbReference type="InterPro" id="IPR027417">
    <property type="entry name" value="P-loop_NTPase"/>
</dbReference>
<dbReference type="InterPro" id="IPR003593">
    <property type="entry name" value="AAA+_ATPase"/>
</dbReference>
<evidence type="ECO:0000256" key="5">
    <source>
        <dbReference type="ARBA" id="ARBA00022840"/>
    </source>
</evidence>
<dbReference type="SUPFAM" id="SSF52540">
    <property type="entry name" value="P-loop containing nucleoside triphosphate hydrolases"/>
    <property type="match status" value="1"/>
</dbReference>
<dbReference type="PROSITE" id="PS51371">
    <property type="entry name" value="CBS"/>
    <property type="match status" value="2"/>
</dbReference>
<keyword evidence="2 8" id="KW-0813">Transport</keyword>
<evidence type="ECO:0000256" key="7">
    <source>
        <dbReference type="PROSITE-ProRule" id="PRU00703"/>
    </source>
</evidence>
<dbReference type="GO" id="GO:0005524">
    <property type="term" value="F:ATP binding"/>
    <property type="evidence" value="ECO:0007669"/>
    <property type="project" value="UniProtKB-UniRule"/>
</dbReference>
<sequence>MIELKNVKKTFENTEVLKDVNLEIEKGELVVLIGPSGCGKTTTLKMLNKLIKPTSGNIYINGEDISKKDSIKLRRNIGYVIQQTGLFPHMTVGDNIGLIPYLEEWEDEKIRNKTVELLYMVGMEPKKYIDRYPNELSGGQQQRIGVARAFATNPEIILMDEPFSALDPITRNQLQDELFNIQEKMKKTIVFVTHDMDEALKLADKICIMKDGVVLQYDTPENILKNPSHGFVEEFIGKNRIWNQPEYIKAEDIIIENPVKAVGNRTILQASEIMAERHVDSILVVDKDNILKGIATLKDIRKSRENDKKLMLKDVMNSDVVCVNKDKSIVDVLEVMNIKNVGYIPVVDENKKLLGLITRSSLINVLSGQFLDVDGVGM</sequence>
<dbReference type="GO" id="GO:0031460">
    <property type="term" value="P:glycine betaine transport"/>
    <property type="evidence" value="ECO:0007669"/>
    <property type="project" value="InterPro"/>
</dbReference>
<feature type="domain" description="CBS" evidence="10">
    <location>
        <begin position="254"/>
        <end position="310"/>
    </location>
</feature>
<dbReference type="RefSeq" id="WP_039251812.1">
    <property type="nucleotide sequence ID" value="NZ_JENJ01000001.1"/>
</dbReference>
<keyword evidence="8" id="KW-1003">Cell membrane</keyword>
<dbReference type="PROSITE" id="PS00211">
    <property type="entry name" value="ABC_TRANSPORTER_1"/>
    <property type="match status" value="1"/>
</dbReference>
<comment type="similarity">
    <text evidence="1 8">Belongs to the ABC transporter superfamily.</text>
</comment>
<dbReference type="Pfam" id="PF00571">
    <property type="entry name" value="CBS"/>
    <property type="match status" value="2"/>
</dbReference>
<dbReference type="GO" id="GO:0016887">
    <property type="term" value="F:ATP hydrolysis activity"/>
    <property type="evidence" value="ECO:0007669"/>
    <property type="project" value="UniProtKB-UniRule"/>
</dbReference>
<evidence type="ECO:0000259" key="9">
    <source>
        <dbReference type="PROSITE" id="PS50893"/>
    </source>
</evidence>
<dbReference type="InterPro" id="IPR046342">
    <property type="entry name" value="CBS_dom_sf"/>
</dbReference>
<evidence type="ECO:0000256" key="4">
    <source>
        <dbReference type="ARBA" id="ARBA00022741"/>
    </source>
</evidence>
<proteinExistence type="inferred from homology"/>
<dbReference type="GO" id="GO:0006865">
    <property type="term" value="P:amino acid transport"/>
    <property type="evidence" value="ECO:0007669"/>
    <property type="project" value="UniProtKB-UniRule"/>
</dbReference>
<evidence type="ECO:0000313" key="12">
    <source>
        <dbReference type="Proteomes" id="UP000030012"/>
    </source>
</evidence>
<feature type="domain" description="CBS" evidence="10">
    <location>
        <begin position="316"/>
        <end position="373"/>
    </location>
</feature>
<feature type="domain" description="ABC transporter" evidence="9">
    <location>
        <begin position="2"/>
        <end position="236"/>
    </location>
</feature>
<gene>
    <name evidence="11" type="ORF">Z968_00370</name>
</gene>
<keyword evidence="5 8" id="KW-0067">ATP-binding</keyword>
<comment type="subcellular location">
    <subcellularLocation>
        <location evidence="8">Cell inner membrane</location>
        <topology evidence="8">Peripheral membrane protein</topology>
    </subcellularLocation>
</comment>
<evidence type="ECO:0000313" key="11">
    <source>
        <dbReference type="EMBL" id="KGM98439.1"/>
    </source>
</evidence>
<dbReference type="GO" id="GO:0015418">
    <property type="term" value="F:ABC-type quaternary ammonium compound transporting activity"/>
    <property type="evidence" value="ECO:0007669"/>
    <property type="project" value="UniProtKB-EC"/>
</dbReference>
<dbReference type="SMART" id="SM00382">
    <property type="entry name" value="AAA"/>
    <property type="match status" value="1"/>
</dbReference>
<keyword evidence="8" id="KW-0997">Cell inner membrane</keyword>
<keyword evidence="8" id="KW-0472">Membrane</keyword>
<dbReference type="GO" id="GO:0005886">
    <property type="term" value="C:plasma membrane"/>
    <property type="evidence" value="ECO:0007669"/>
    <property type="project" value="UniProtKB-SubCell"/>
</dbReference>
<dbReference type="Proteomes" id="UP000030012">
    <property type="component" value="Unassembled WGS sequence"/>
</dbReference>
<comment type="catalytic activity">
    <reaction evidence="8">
        <text>a quaternary ammonium(out) + ATP + H2O = a quaternary ammonium(in) + ADP + phosphate + H(+)</text>
        <dbReference type="Rhea" id="RHEA:11036"/>
        <dbReference type="ChEBI" id="CHEBI:15377"/>
        <dbReference type="ChEBI" id="CHEBI:15378"/>
        <dbReference type="ChEBI" id="CHEBI:30616"/>
        <dbReference type="ChEBI" id="CHEBI:35267"/>
        <dbReference type="ChEBI" id="CHEBI:43474"/>
        <dbReference type="ChEBI" id="CHEBI:456216"/>
    </reaction>
</comment>
<dbReference type="PANTHER" id="PTHR43117">
    <property type="entry name" value="OSMOPROTECTANT IMPORT ATP-BINDING PROTEIN OSMV"/>
    <property type="match status" value="1"/>
</dbReference>
<dbReference type="Gene3D" id="3.10.580.10">
    <property type="entry name" value="CBS-domain"/>
    <property type="match status" value="1"/>
</dbReference>
<dbReference type="SUPFAM" id="SSF54631">
    <property type="entry name" value="CBS-domain pair"/>
    <property type="match status" value="1"/>
</dbReference>
<dbReference type="PANTHER" id="PTHR43117:SF4">
    <property type="entry name" value="OSMOPROTECTANT IMPORT ATP-BINDING PROTEIN OSMV"/>
    <property type="match status" value="1"/>
</dbReference>
<reference evidence="11 12" key="1">
    <citation type="submission" date="2014-01" db="EMBL/GenBank/DDBJ databases">
        <title>Plasmidome dynamics in the species complex Clostridium novyi sensu lato converts strains of independent lineages into distinctly different pathogens.</title>
        <authorList>
            <person name="Skarin H."/>
            <person name="Segerman B."/>
        </authorList>
    </citation>
    <scope>NUCLEOTIDE SEQUENCE [LARGE SCALE GENOMIC DNA]</scope>
    <source>
        <strain evidence="11 12">4552</strain>
    </source>
</reference>
<evidence type="ECO:0000259" key="10">
    <source>
        <dbReference type="PROSITE" id="PS51371"/>
    </source>
</evidence>
<dbReference type="PROSITE" id="PS50893">
    <property type="entry name" value="ABC_TRANSPORTER_2"/>
    <property type="match status" value="1"/>
</dbReference>
<dbReference type="AlphaFoldDB" id="A0A0A0IAF1"/>
<evidence type="ECO:0000256" key="2">
    <source>
        <dbReference type="ARBA" id="ARBA00022448"/>
    </source>
</evidence>
<dbReference type="EMBL" id="JENJ01000001">
    <property type="protein sequence ID" value="KGM98439.1"/>
    <property type="molecule type" value="Genomic_DNA"/>
</dbReference>
<evidence type="ECO:0000256" key="8">
    <source>
        <dbReference type="RuleBase" id="RU369116"/>
    </source>
</evidence>
<dbReference type="InterPro" id="IPR017871">
    <property type="entry name" value="ABC_transporter-like_CS"/>
</dbReference>
<comment type="caution">
    <text evidence="11">The sequence shown here is derived from an EMBL/GenBank/DDBJ whole genome shotgun (WGS) entry which is preliminary data.</text>
</comment>
<dbReference type="FunFam" id="3.40.50.300:FF:000425">
    <property type="entry name" value="Probable ABC transporter, ATP-binding subunit"/>
    <property type="match status" value="1"/>
</dbReference>
<dbReference type="EC" id="7.6.2.9" evidence="8"/>
<dbReference type="OrthoDB" id="9802264at2"/>
<dbReference type="InterPro" id="IPR003439">
    <property type="entry name" value="ABC_transporter-like_ATP-bd"/>
</dbReference>
<dbReference type="InterPro" id="IPR000644">
    <property type="entry name" value="CBS_dom"/>
</dbReference>
<evidence type="ECO:0000256" key="1">
    <source>
        <dbReference type="ARBA" id="ARBA00005417"/>
    </source>
</evidence>
<name>A0A0A0IAF1_CLONO</name>
<keyword evidence="4 8" id="KW-0547">Nucleotide-binding</keyword>
<organism evidence="11 12">
    <name type="scientific">Clostridium novyi A str. 4552</name>
    <dbReference type="NCBI Taxonomy" id="1444289"/>
    <lineage>
        <taxon>Bacteria</taxon>
        <taxon>Bacillati</taxon>
        <taxon>Bacillota</taxon>
        <taxon>Clostridia</taxon>
        <taxon>Eubacteriales</taxon>
        <taxon>Clostridiaceae</taxon>
        <taxon>Clostridium</taxon>
    </lineage>
</organism>
<evidence type="ECO:0000256" key="6">
    <source>
        <dbReference type="ARBA" id="ARBA00023122"/>
    </source>
</evidence>
<keyword evidence="3" id="KW-0677">Repeat</keyword>
<accession>A0A0A0IAF1</accession>
<dbReference type="NCBIfam" id="TIGR01186">
    <property type="entry name" value="proV"/>
    <property type="match status" value="1"/>
</dbReference>
<dbReference type="Pfam" id="PF00005">
    <property type="entry name" value="ABC_tran"/>
    <property type="match status" value="1"/>
</dbReference>
<protein>
    <recommendedName>
        <fullName evidence="8">Quaternary amine transport ATP-binding protein</fullName>
        <ecNumber evidence="8">7.6.2.9</ecNumber>
    </recommendedName>
</protein>